<comment type="caution">
    <text evidence="5">The sequence shown here is derived from an EMBL/GenBank/DDBJ whole genome shotgun (WGS) entry which is preliminary data.</text>
</comment>
<evidence type="ECO:0000259" key="4">
    <source>
        <dbReference type="Pfam" id="PF17147"/>
    </source>
</evidence>
<dbReference type="Proteomes" id="UP000053557">
    <property type="component" value="Unassembled WGS sequence"/>
</dbReference>
<dbReference type="GO" id="GO:0016903">
    <property type="term" value="F:oxidoreductase activity, acting on the aldehyde or oxo group of donors"/>
    <property type="evidence" value="ECO:0007669"/>
    <property type="project" value="InterPro"/>
</dbReference>
<evidence type="ECO:0000259" key="3">
    <source>
        <dbReference type="Pfam" id="PF01855"/>
    </source>
</evidence>
<dbReference type="Gene3D" id="3.40.920.10">
    <property type="entry name" value="Pyruvate-ferredoxin oxidoreductase, PFOR, domain III"/>
    <property type="match status" value="1"/>
</dbReference>
<dbReference type="AlphaFoldDB" id="A0A117SXQ9"/>
<dbReference type="OrthoDB" id="9794954at2"/>
<sequence length="584" mass="63372">MLQELSWKVGGQQGEGIDSTGKTFATSLNRMGYYIYSYRHFSSRIKGGHTNDKVRVSTTQKHSSADYLDILVAFDQETIDLNAYELRKGGVVIGDAKFNPVLPENTAGDVLLFAIPFTKIAEQNGAAIMKNMVALGATAFVMGLSPDFCTPVLQSLFGRKSQKIVEQNQAAVLAGYEAMKAQNVSFPDFALAPPTPSDHLLMIGNDAVAFGAIAAGVRVMPAYPITPASDVMEYLIKKLPKVGGVVVQTEDEIAALNMTIGASYAGARTLTATSGPGFSLMMEALGLAGMTEQPVVIVDTQRGGPSTGLPTKHEQSDMYQAMFGTHGEIQKIVLTPATAEECFYAAVNAFNYAEIYQCPVIIMTDLALSLASQSVEKFSLDQVKIDRGLLATQEQLAQIGPGQLFKRFERTENGVSPRVFPGQKGGIHHVTGVEHNEIGRPDEGTANHVQMMKKRLNKFEGSELPNSTSYEGDQHPDVLLIGVGSSIGPISEATVRLRKHGVRVGHAHVHVISPFPVASLQSYMDRAKQVIVFESNATGQLYHLMQFFGLKHSEFSSQLKFDGTPFLPKEIEAHVKGSMIAWQR</sequence>
<dbReference type="InterPro" id="IPR033412">
    <property type="entry name" value="PFOR_II"/>
</dbReference>
<dbReference type="SUPFAM" id="SSF53323">
    <property type="entry name" value="Pyruvate-ferredoxin oxidoreductase, PFOR, domain III"/>
    <property type="match status" value="1"/>
</dbReference>
<dbReference type="CDD" id="cd07034">
    <property type="entry name" value="TPP_PYR_PFOR_IOR-alpha_like"/>
    <property type="match status" value="1"/>
</dbReference>
<gene>
    <name evidence="5" type="ORF">ATW55_05450</name>
</gene>
<organism evidence="5 6">
    <name type="scientific">Ferroacidibacillus organovorans</name>
    <dbReference type="NCBI Taxonomy" id="1765683"/>
    <lineage>
        <taxon>Bacteria</taxon>
        <taxon>Bacillati</taxon>
        <taxon>Bacillota</taxon>
        <taxon>Bacilli</taxon>
        <taxon>Bacillales</taxon>
        <taxon>Alicyclobacillaceae</taxon>
        <taxon>Ferroacidibacillus</taxon>
    </lineage>
</organism>
<dbReference type="PANTHER" id="PTHR32154">
    <property type="entry name" value="PYRUVATE-FLAVODOXIN OXIDOREDUCTASE-RELATED"/>
    <property type="match status" value="1"/>
</dbReference>
<reference evidence="5 6" key="1">
    <citation type="submission" date="2015-12" db="EMBL/GenBank/DDBJ databases">
        <title>Draft genome sequence of Acidibacillus ferrooxidans ITV001, isolated from a chalcopyrite acid mine drainage site in Brazil.</title>
        <authorList>
            <person name="Dall'Agnol H."/>
            <person name="Nancucheo I."/>
            <person name="Johnson B."/>
            <person name="Oliveira R."/>
            <person name="Leite L."/>
            <person name="Pylro V."/>
            <person name="Nunes G.L."/>
            <person name="Tzotzos G."/>
            <person name="Fernandes G.R."/>
            <person name="Dutra J."/>
            <person name="Orellana S.C."/>
            <person name="Oliveira G."/>
        </authorList>
    </citation>
    <scope>NUCLEOTIDE SEQUENCE [LARGE SCALE GENOMIC DNA]</scope>
    <source>
        <strain evidence="6">ITV01</strain>
    </source>
</reference>
<dbReference type="GO" id="GO:0006979">
    <property type="term" value="P:response to oxidative stress"/>
    <property type="evidence" value="ECO:0007669"/>
    <property type="project" value="TreeGrafter"/>
</dbReference>
<dbReference type="Pfam" id="PF01558">
    <property type="entry name" value="POR"/>
    <property type="match status" value="1"/>
</dbReference>
<dbReference type="FunFam" id="3.40.920.10:FF:000003">
    <property type="entry name" value="Pyruvate ferredoxin oxidoreductase, alpha subunit"/>
    <property type="match status" value="1"/>
</dbReference>
<dbReference type="Gene3D" id="3.40.50.970">
    <property type="match status" value="1"/>
</dbReference>
<dbReference type="InterPro" id="IPR029061">
    <property type="entry name" value="THDP-binding"/>
</dbReference>
<dbReference type="SUPFAM" id="SSF52518">
    <property type="entry name" value="Thiamin diphosphate-binding fold (THDP-binding)"/>
    <property type="match status" value="1"/>
</dbReference>
<name>A0A117SXQ9_9BACL</name>
<evidence type="ECO:0000259" key="2">
    <source>
        <dbReference type="Pfam" id="PF01558"/>
    </source>
</evidence>
<protein>
    <submittedName>
        <fullName evidence="5">2-oxoglutarate ferredoxin oxidoreductase subunit alpha</fullName>
    </submittedName>
</protein>
<dbReference type="PANTHER" id="PTHR32154:SF20">
    <property type="entry name" value="2-OXOGLUTARATE OXIDOREDUCTASE SUBUNIT KORA"/>
    <property type="match status" value="1"/>
</dbReference>
<feature type="domain" description="Pyruvate:ferredoxin oxidoreductase core" evidence="4">
    <location>
        <begin position="477"/>
        <end position="542"/>
    </location>
</feature>
<keyword evidence="1" id="KW-0560">Oxidoreductase</keyword>
<dbReference type="Gene3D" id="3.40.50.920">
    <property type="match status" value="1"/>
</dbReference>
<dbReference type="EMBL" id="LPVJ01000037">
    <property type="protein sequence ID" value="KUO95781.1"/>
    <property type="molecule type" value="Genomic_DNA"/>
</dbReference>
<dbReference type="InterPro" id="IPR002869">
    <property type="entry name" value="Pyrv_flavodox_OxRed_cen"/>
</dbReference>
<keyword evidence="6" id="KW-1185">Reference proteome</keyword>
<dbReference type="RefSeq" id="WP_067716290.1">
    <property type="nucleotide sequence ID" value="NZ_LPVJ01000037.1"/>
</dbReference>
<feature type="domain" description="Pyruvate/ketoisovalerate oxidoreductase catalytic" evidence="2">
    <location>
        <begin position="14"/>
        <end position="177"/>
    </location>
</feature>
<dbReference type="FunFam" id="3.40.50.970:FF:000022">
    <property type="entry name" value="2-oxoglutarate ferredoxin oxidoreductase alpha subunit"/>
    <property type="match status" value="1"/>
</dbReference>
<evidence type="ECO:0000313" key="5">
    <source>
        <dbReference type="EMBL" id="KUO95781.1"/>
    </source>
</evidence>
<proteinExistence type="predicted"/>
<dbReference type="InterPro" id="IPR009014">
    <property type="entry name" value="Transketo_C/PFOR_II"/>
</dbReference>
<evidence type="ECO:0000313" key="6">
    <source>
        <dbReference type="Proteomes" id="UP000053557"/>
    </source>
</evidence>
<dbReference type="InterPro" id="IPR002880">
    <property type="entry name" value="Pyrv_Fd/Flavodoxin_OxRdtase_N"/>
</dbReference>
<dbReference type="InterPro" id="IPR022367">
    <property type="entry name" value="2-oxoacid/accept_OxRdtase_asu"/>
</dbReference>
<dbReference type="InterPro" id="IPR019752">
    <property type="entry name" value="Pyrv/ketoisovalerate_OxRed_cat"/>
</dbReference>
<dbReference type="InterPro" id="IPR050722">
    <property type="entry name" value="Pyruvate:ferred/Flavod_OxRd"/>
</dbReference>
<dbReference type="Pfam" id="PF01855">
    <property type="entry name" value="POR_N"/>
    <property type="match status" value="1"/>
</dbReference>
<dbReference type="SUPFAM" id="SSF52922">
    <property type="entry name" value="TK C-terminal domain-like"/>
    <property type="match status" value="1"/>
</dbReference>
<evidence type="ECO:0000256" key="1">
    <source>
        <dbReference type="ARBA" id="ARBA00023002"/>
    </source>
</evidence>
<feature type="domain" description="Pyruvate flavodoxin/ferredoxin oxidoreductase pyrimidine binding" evidence="3">
    <location>
        <begin position="211"/>
        <end position="452"/>
    </location>
</feature>
<accession>A0A117SXQ9</accession>
<dbReference type="Pfam" id="PF17147">
    <property type="entry name" value="PFOR_II"/>
    <property type="match status" value="1"/>
</dbReference>
<dbReference type="NCBIfam" id="TIGR03710">
    <property type="entry name" value="OAFO_sf"/>
    <property type="match status" value="1"/>
</dbReference>